<keyword evidence="1" id="KW-0812">Transmembrane</keyword>
<keyword evidence="1" id="KW-1133">Transmembrane helix</keyword>
<evidence type="ECO:0000313" key="5">
    <source>
        <dbReference type="Proteomes" id="UP001519325"/>
    </source>
</evidence>
<dbReference type="RefSeq" id="WP_209894953.1">
    <property type="nucleotide sequence ID" value="NZ_JAGGMR010000001.1"/>
</dbReference>
<dbReference type="InterPro" id="IPR003399">
    <property type="entry name" value="Mce/MlaD"/>
</dbReference>
<dbReference type="PANTHER" id="PTHR33371:SF19">
    <property type="entry name" value="MCE-FAMILY PROTEIN MCE4A"/>
    <property type="match status" value="1"/>
</dbReference>
<dbReference type="InterPro" id="IPR005693">
    <property type="entry name" value="Mce"/>
</dbReference>
<feature type="domain" description="Mce/MlaD" evidence="2">
    <location>
        <begin position="57"/>
        <end position="133"/>
    </location>
</feature>
<comment type="caution">
    <text evidence="4">The sequence shown here is derived from an EMBL/GenBank/DDBJ whole genome shotgun (WGS) entry which is preliminary data.</text>
</comment>
<dbReference type="NCBIfam" id="TIGR00996">
    <property type="entry name" value="Mtu_fam_mce"/>
    <property type="match status" value="1"/>
</dbReference>
<dbReference type="Pfam" id="PF02470">
    <property type="entry name" value="MlaD"/>
    <property type="match status" value="1"/>
</dbReference>
<sequence>MGSTAKTGTDPSVWREFARVTWQVFRLKLAGAALVLFLVALVVVVLAMFSGRFVSSVSITVEAPRSGLVLNPDAKVAFRGVPIGRVAAVERVDGRVRLRLDIDPGELRLVPANARADIRSTTIFGAKYVNITAPEQPSREPMRPGTVLRAEAVTVEFNTVFEHLTQLLAKVDPVHLNATFTALATALQGRGDKLGELLTRSESYLAELNPSLPALQRDLAAAAAVTNLYGDTVTDLLRTTGNMITTSGTLVDQEADLDAVLVNLIGLAASSLAVLHENEQPLITALDLLRPTTSLLSTYAPVLGCVVTSLAETMPLAEGFVGGIMPGAIFRASFQFGSPPYQYPNDLPKVNATGGPNCHGVLEHVEGMHSDYVVTDTNQGKPFTPSTALVPNAPKVFQLLFSGLPGVRG</sequence>
<reference evidence="4 5" key="1">
    <citation type="submission" date="2021-03" db="EMBL/GenBank/DDBJ databases">
        <title>Sequencing the genomes of 1000 actinobacteria strains.</title>
        <authorList>
            <person name="Klenk H.-P."/>
        </authorList>
    </citation>
    <scope>NUCLEOTIDE SEQUENCE [LARGE SCALE GENOMIC DNA]</scope>
    <source>
        <strain evidence="4 5">DSM 45516</strain>
    </source>
</reference>
<evidence type="ECO:0000256" key="1">
    <source>
        <dbReference type="SAM" id="Phobius"/>
    </source>
</evidence>
<keyword evidence="1" id="KW-0472">Membrane</keyword>
<dbReference type="InterPro" id="IPR024516">
    <property type="entry name" value="Mce_C"/>
</dbReference>
<gene>
    <name evidence="4" type="ORF">BJ987_005153</name>
</gene>
<organism evidence="4 5">
    <name type="scientific">Nocardia goodfellowii</name>
    <dbReference type="NCBI Taxonomy" id="882446"/>
    <lineage>
        <taxon>Bacteria</taxon>
        <taxon>Bacillati</taxon>
        <taxon>Actinomycetota</taxon>
        <taxon>Actinomycetes</taxon>
        <taxon>Mycobacteriales</taxon>
        <taxon>Nocardiaceae</taxon>
        <taxon>Nocardia</taxon>
    </lineage>
</organism>
<evidence type="ECO:0000313" key="4">
    <source>
        <dbReference type="EMBL" id="MBP2192252.1"/>
    </source>
</evidence>
<name>A0ABS4QKM1_9NOCA</name>
<accession>A0ABS4QKM1</accession>
<evidence type="ECO:0000259" key="3">
    <source>
        <dbReference type="Pfam" id="PF11887"/>
    </source>
</evidence>
<dbReference type="PANTHER" id="PTHR33371">
    <property type="entry name" value="INTERMEMBRANE PHOSPHOLIPID TRANSPORT SYSTEM BINDING PROTEIN MLAD-RELATED"/>
    <property type="match status" value="1"/>
</dbReference>
<dbReference type="Pfam" id="PF11887">
    <property type="entry name" value="Mce4_CUP1"/>
    <property type="match status" value="1"/>
</dbReference>
<dbReference type="Proteomes" id="UP001519325">
    <property type="component" value="Unassembled WGS sequence"/>
</dbReference>
<evidence type="ECO:0000259" key="2">
    <source>
        <dbReference type="Pfam" id="PF02470"/>
    </source>
</evidence>
<feature type="domain" description="Mammalian cell entry C-terminal" evidence="3">
    <location>
        <begin position="139"/>
        <end position="356"/>
    </location>
</feature>
<proteinExistence type="predicted"/>
<dbReference type="EMBL" id="JAGGMR010000001">
    <property type="protein sequence ID" value="MBP2192252.1"/>
    <property type="molecule type" value="Genomic_DNA"/>
</dbReference>
<dbReference type="InterPro" id="IPR052336">
    <property type="entry name" value="MlaD_Phospholipid_Transporter"/>
</dbReference>
<protein>
    <submittedName>
        <fullName evidence="4">Phospholipid/cholesterol/gamma-HCH transport system substrate-binding protein</fullName>
    </submittedName>
</protein>
<keyword evidence="5" id="KW-1185">Reference proteome</keyword>
<feature type="transmembrane region" description="Helical" evidence="1">
    <location>
        <begin position="29"/>
        <end position="49"/>
    </location>
</feature>